<dbReference type="EMBL" id="JAGEUA010000006">
    <property type="protein sequence ID" value="KAL0973822.1"/>
    <property type="molecule type" value="Genomic_DNA"/>
</dbReference>
<proteinExistence type="predicted"/>
<protein>
    <recommendedName>
        <fullName evidence="4">Synaptonemal complex central element protein 3</fullName>
    </recommendedName>
</protein>
<dbReference type="AlphaFoldDB" id="A0ABD0X632"/>
<sequence length="113" mass="12728">MAHSSSEDHHQNCAGETMQMDKELERMIEDVESISVQLTWMAYDMVVLRTDPDLGVSLRKLEEEFLHCRAVICGSPEEKELNQALRQEEDQGIHEAGPSTGIWDVAGERIGDS</sequence>
<gene>
    <name evidence="2" type="ORF">UPYG_G00211650</name>
</gene>
<organism evidence="2 3">
    <name type="scientific">Umbra pygmaea</name>
    <name type="common">Eastern mudminnow</name>
    <dbReference type="NCBI Taxonomy" id="75934"/>
    <lineage>
        <taxon>Eukaryota</taxon>
        <taxon>Metazoa</taxon>
        <taxon>Chordata</taxon>
        <taxon>Craniata</taxon>
        <taxon>Vertebrata</taxon>
        <taxon>Euteleostomi</taxon>
        <taxon>Actinopterygii</taxon>
        <taxon>Neopterygii</taxon>
        <taxon>Teleostei</taxon>
        <taxon>Protacanthopterygii</taxon>
        <taxon>Esociformes</taxon>
        <taxon>Umbridae</taxon>
        <taxon>Umbra</taxon>
    </lineage>
</organism>
<evidence type="ECO:0000256" key="1">
    <source>
        <dbReference type="SAM" id="MobiDB-lite"/>
    </source>
</evidence>
<dbReference type="Pfam" id="PF15191">
    <property type="entry name" value="Synaptonemal_3"/>
    <property type="match status" value="1"/>
</dbReference>
<dbReference type="Proteomes" id="UP001557470">
    <property type="component" value="Unassembled WGS sequence"/>
</dbReference>
<keyword evidence="3" id="KW-1185">Reference proteome</keyword>
<feature type="region of interest" description="Disordered" evidence="1">
    <location>
        <begin position="89"/>
        <end position="113"/>
    </location>
</feature>
<comment type="caution">
    <text evidence="2">The sequence shown here is derived from an EMBL/GenBank/DDBJ whole genome shotgun (WGS) entry which is preliminary data.</text>
</comment>
<evidence type="ECO:0000313" key="2">
    <source>
        <dbReference type="EMBL" id="KAL0973822.1"/>
    </source>
</evidence>
<reference evidence="2 3" key="1">
    <citation type="submission" date="2024-06" db="EMBL/GenBank/DDBJ databases">
        <authorList>
            <person name="Pan Q."/>
            <person name="Wen M."/>
            <person name="Jouanno E."/>
            <person name="Zahm M."/>
            <person name="Klopp C."/>
            <person name="Cabau C."/>
            <person name="Louis A."/>
            <person name="Berthelot C."/>
            <person name="Parey E."/>
            <person name="Roest Crollius H."/>
            <person name="Montfort J."/>
            <person name="Robinson-Rechavi M."/>
            <person name="Bouchez O."/>
            <person name="Lampietro C."/>
            <person name="Lopez Roques C."/>
            <person name="Donnadieu C."/>
            <person name="Postlethwait J."/>
            <person name="Bobe J."/>
            <person name="Verreycken H."/>
            <person name="Guiguen Y."/>
        </authorList>
    </citation>
    <scope>NUCLEOTIDE SEQUENCE [LARGE SCALE GENOMIC DNA]</scope>
    <source>
        <strain evidence="2">Up_M1</strain>
        <tissue evidence="2">Testis</tissue>
    </source>
</reference>
<dbReference type="PANTHER" id="PTHR36686">
    <property type="entry name" value="SYNAPTONEMAL COMPLEX CENTRAL ELEMENT PROTEIN 3"/>
    <property type="match status" value="1"/>
</dbReference>
<dbReference type="InterPro" id="IPR028145">
    <property type="entry name" value="Synaptonemal_3"/>
</dbReference>
<name>A0ABD0X632_UMBPY</name>
<accession>A0ABD0X632</accession>
<dbReference type="PANTHER" id="PTHR36686:SF1">
    <property type="entry name" value="SYNAPTONEMAL COMPLEX CENTRAL ELEMENT PROTEIN 3"/>
    <property type="match status" value="1"/>
</dbReference>
<evidence type="ECO:0000313" key="3">
    <source>
        <dbReference type="Proteomes" id="UP001557470"/>
    </source>
</evidence>
<evidence type="ECO:0008006" key="4">
    <source>
        <dbReference type="Google" id="ProtNLM"/>
    </source>
</evidence>